<accession>A0ACC3DQN3</accession>
<evidence type="ECO:0000313" key="2">
    <source>
        <dbReference type="Proteomes" id="UP001186974"/>
    </source>
</evidence>
<dbReference type="EMBL" id="JAWDJW010001571">
    <property type="protein sequence ID" value="KAK3078846.1"/>
    <property type="molecule type" value="Genomic_DNA"/>
</dbReference>
<proteinExistence type="predicted"/>
<name>A0ACC3DQN3_9PEZI</name>
<dbReference type="Proteomes" id="UP001186974">
    <property type="component" value="Unassembled WGS sequence"/>
</dbReference>
<feature type="non-terminal residue" evidence="1">
    <location>
        <position position="1"/>
    </location>
</feature>
<organism evidence="1 2">
    <name type="scientific">Coniosporium uncinatum</name>
    <dbReference type="NCBI Taxonomy" id="93489"/>
    <lineage>
        <taxon>Eukaryota</taxon>
        <taxon>Fungi</taxon>
        <taxon>Dikarya</taxon>
        <taxon>Ascomycota</taxon>
        <taxon>Pezizomycotina</taxon>
        <taxon>Dothideomycetes</taxon>
        <taxon>Dothideomycetes incertae sedis</taxon>
        <taxon>Coniosporium</taxon>
    </lineage>
</organism>
<sequence>GVAGRERTRREVVVRAKRVVVSAGTMQSPLLLLRSGLKNSHIGRHFKCHPVSIVGAVYDEEVKPWEGGILTAVVNELENIDGRGHGVKLEATTMLPSTMLPFTPWTGGADWKTTAAKFGRMVGHIALARDEGEGRVYPDPDDGRCRFQYHPSTTDKQRILEGVVALAKINYIEGAKEIFTTIPGVPTFVRSANPVHNAFPASHASAAAAEGIQDQGINDPAFNAWLDTIRRRGFPHPESLFLSAHQMGTCRMSASGRRGVVDPRGKVWGTEGLFLADASVFPSASGVNPMVTNMAVSDWISRGIARGLAREKAGRGMRVQQANL</sequence>
<protein>
    <submittedName>
        <fullName evidence="1">Uncharacterized protein</fullName>
    </submittedName>
</protein>
<gene>
    <name evidence="1" type="ORF">LTS18_006479</name>
</gene>
<reference evidence="1" key="1">
    <citation type="submission" date="2024-09" db="EMBL/GenBank/DDBJ databases">
        <title>Black Yeasts Isolated from many extreme environments.</title>
        <authorList>
            <person name="Coleine C."/>
            <person name="Stajich J.E."/>
            <person name="Selbmann L."/>
        </authorList>
    </citation>
    <scope>NUCLEOTIDE SEQUENCE</scope>
    <source>
        <strain evidence="1">CCFEE 5737</strain>
    </source>
</reference>
<comment type="caution">
    <text evidence="1">The sequence shown here is derived from an EMBL/GenBank/DDBJ whole genome shotgun (WGS) entry which is preliminary data.</text>
</comment>
<evidence type="ECO:0000313" key="1">
    <source>
        <dbReference type="EMBL" id="KAK3078846.1"/>
    </source>
</evidence>
<keyword evidence="2" id="KW-1185">Reference proteome</keyword>